<feature type="domain" description="Nucleoporin Nup159/Nup146 N-terminal" evidence="5">
    <location>
        <begin position="35"/>
        <end position="244"/>
    </location>
</feature>
<feature type="region of interest" description="Disordered" evidence="4">
    <location>
        <begin position="1534"/>
        <end position="1642"/>
    </location>
</feature>
<dbReference type="InterPro" id="IPR039462">
    <property type="entry name" value="Nup159/Nup146_N"/>
</dbReference>
<evidence type="ECO:0000259" key="5">
    <source>
        <dbReference type="Pfam" id="PF16755"/>
    </source>
</evidence>
<feature type="compositionally biased region" description="Low complexity" evidence="4">
    <location>
        <begin position="1181"/>
        <end position="1193"/>
    </location>
</feature>
<feature type="compositionally biased region" description="Low complexity" evidence="4">
    <location>
        <begin position="1943"/>
        <end position="1957"/>
    </location>
</feature>
<feature type="region of interest" description="Disordered" evidence="4">
    <location>
        <begin position="630"/>
        <end position="678"/>
    </location>
</feature>
<feature type="region of interest" description="Disordered" evidence="4">
    <location>
        <begin position="1926"/>
        <end position="1959"/>
    </location>
</feature>
<feature type="region of interest" description="Disordered" evidence="4">
    <location>
        <begin position="1496"/>
        <end position="1517"/>
    </location>
</feature>
<comment type="subcellular location">
    <subcellularLocation>
        <location evidence="1">Nucleus</location>
    </subcellularLocation>
</comment>
<dbReference type="Pfam" id="PF16755">
    <property type="entry name" value="Beta-prop_NUP159_NUP214"/>
    <property type="match status" value="2"/>
</dbReference>
<gene>
    <name evidence="6" type="ORF">APTSU1_000144700</name>
</gene>
<feature type="compositionally biased region" description="Polar residues" evidence="4">
    <location>
        <begin position="540"/>
        <end position="558"/>
    </location>
</feature>
<feature type="region of interest" description="Disordered" evidence="4">
    <location>
        <begin position="1214"/>
        <end position="1245"/>
    </location>
</feature>
<proteinExistence type="predicted"/>
<feature type="compositionally biased region" description="Polar residues" evidence="4">
    <location>
        <begin position="634"/>
        <end position="652"/>
    </location>
</feature>
<feature type="compositionally biased region" description="Polar residues" evidence="4">
    <location>
        <begin position="1565"/>
        <end position="1590"/>
    </location>
</feature>
<dbReference type="PANTHER" id="PTHR23193">
    <property type="entry name" value="NUCLEAR PORE COMPLEX PROTEIN NUP"/>
    <property type="match status" value="1"/>
</dbReference>
<dbReference type="InterPro" id="IPR026054">
    <property type="entry name" value="Nucleoporin"/>
</dbReference>
<evidence type="ECO:0000313" key="6">
    <source>
        <dbReference type="EMBL" id="GAB1286217.1"/>
    </source>
</evidence>
<keyword evidence="2" id="KW-0813">Transport</keyword>
<feature type="region of interest" description="Disordered" evidence="4">
    <location>
        <begin position="1397"/>
        <end position="1429"/>
    </location>
</feature>
<feature type="region of interest" description="Disordered" evidence="4">
    <location>
        <begin position="463"/>
        <end position="501"/>
    </location>
</feature>
<feature type="region of interest" description="Disordered" evidence="4">
    <location>
        <begin position="1286"/>
        <end position="1365"/>
    </location>
</feature>
<evidence type="ECO:0000256" key="4">
    <source>
        <dbReference type="SAM" id="MobiDB-lite"/>
    </source>
</evidence>
<feature type="compositionally biased region" description="Low complexity" evidence="4">
    <location>
        <begin position="592"/>
        <end position="605"/>
    </location>
</feature>
<dbReference type="InterPro" id="IPR015943">
    <property type="entry name" value="WD40/YVTN_repeat-like_dom_sf"/>
</dbReference>
<dbReference type="Gene3D" id="2.130.10.10">
    <property type="entry name" value="YVTN repeat-like/Quinoprotein amine dehydrogenase"/>
    <property type="match status" value="1"/>
</dbReference>
<feature type="compositionally biased region" description="Polar residues" evidence="4">
    <location>
        <begin position="1599"/>
        <end position="1622"/>
    </location>
</feature>
<dbReference type="PANTHER" id="PTHR23193:SF21">
    <property type="entry name" value="NUCLEAR PORE COMPLEX PROTEIN NUP214"/>
    <property type="match status" value="1"/>
</dbReference>
<sequence>MGDEMDAMIPEREMKDFQFRALKKVRIFDSPEELPKERASVLTISNKYGMLFAGGTNGFSVFPTKSLLIQNKPGDDPNKIVDTIQGLNVPMKSPVHHLALSCDDLTLSACMVSSEYGSIIAFFDVRTFSNQAKPLKRPFTYHKLSNDASGMVNDMKWNPTVPSMVAVCLADGSISVLQVTDVVKVCATLPASTGVTCGTFFPACWSPKGKQLALGKQNGTVVQHLPTLQEKKVIPCPPFYESDHPVRGHMVALPNECSFCCVCPADIGYLGIRGLCLSVLDVLWIGTYVFTIVYAGADGTLETCPDVVMALLPQVPKKEEKHPEMFVNFTEPCYSSCTERQHHYYLSYIEEWDLVLAASAASTEVSILARQSDQTNWESWLLEDSSRAELPVTDKSDDSLPMGVAIDYTNEVEVTINEEKSLPPAPVLLLLSTDGVLCPFYMINQNPGVRSLIKTLELIPTEGERQPKSSGSFPSTPPSPQAPQNLDAPATASSPLPPVSAAPTATFPLPSAAGGPSVFSFGPASFKSSASVTGEPPPYSTGSDSSRAVPGSGTSTFSFAPPPKGSLAPTPTVAPVATSAAPFTFGSSGFKPTSESTPMSSTPNTGTKPLFPPSASSVKVNLNEKFTAVASSAPVHSSTSTPSVLPFSSSPKPASGPLSHPTPLPASSSSLPLKSSVSPSSSGWPLHSDCAKFSALHGAEITQGKPPSAKVRFFSDMAKVLQTSVTEKQRHQWKDSDPVMAGIGEEIAHFQKELEELKARTSKACFQVGTSEEMKMLRTESDDLHSFLLEIREATESLHGDISTLKTTLLEGFAGVEEAREQHGRNHDSGYLHLLYKRPLDPKSEAQLQEIRRLHQYVKFAVQDVNDVLDLEWDRHLEQKKRQRTRVRAQKSRPSEGRLIVPERETLFNTLANNREIINQQRKRLNHLVDSLQQLRLYNHTSPWNLPSTLSTQSNTHGFDSDLECLLKTTIESHTKPSPRVPGKLSPAKQAQLRNFLAKRKTPPVRSTAPDESASLSRSAFLSQRYYEDLDEGSSASSVAHPLEGEDARPTCKEEEAVVPVPRHAPVVRTPSIQPGLLPFAKPHPIHSSSPAVMSSSVSTTATKVLPPGADSTMLATKTVKHGAPGPSHTVAAPQAAAAAALRRHMANQPPAVSTLTESALKNVPQVVTVQDLKSNPSPPSAAVGSPVPHSAAKGPHAVLTPVAASQAKQGSLINSFKPSGPTAASCQLSSGDKAVGPGTAKTESAVTSTPSAVGQLNKPFSFASPGGFPLWTFTFGTITPAPSSSFTATPGAAPPTKESNQLEAFSFGGGGKPFCETIPGNSPATGATPAPSTAVTTGSLEDSALSSSKSAPSETTVSAASSKLETPSSKLGELLFPSSLAGETLGSFSGLRVGQAEDSSKPVSRASSTNLAGAQPAKPSGFTFPSTSVLGKPVEPTVTSSSSPAPAAPASALNVSASSSSATVFGSVPLTSAGPSGPISFGGASLASSKASFSFGNQQTSSTASSAAPTSTSVAPSLPTSFPTLSFGGLLSSPSTSSLPVSSGKSTEEATPPAVPDKSDHSEVSATAPSLPVQPQSTQPPQASLQTSDPVKKEPVLVQTTDSSPSRPASSANLVASTESTPVAPVGPDSKTEAVSPTATFAGPGQAAGAAAVLPGASSAAGEALGTPSTVSTVSSSTPTSATEAAVFGTATSGSSVFTQPPAASSSSAFNQLSSNTATAPSATPVFGQAAASIASTATATPQASSSGFGSPAFGASAPGVFGQAAFGQSPAFGQATSSPASGFSFSQPGFSSVPAFGQSVSTPASTSANVFGATSSTSSPGSFSFGQASTNTGGTLFGQSNPPAFGQSPGFGQGGSVFGGTSATTSTAAPSGFSFCQASGFGSSNTGSVFGQAANTGGSVFGQQSSTSSGSVFGSGNATRGGGFFSGLGGKPSQDAANKNPFSSASGGFGSTATPNPSNLFGNSGAKTFGGFGSSSFGEQKPAGTFSSGGGSVASQGFGFSTPNKTEPPVFPLLLLLFWGVALYSKLSQWIWIEKLSGFGAAPVFGSPPTFGGSPGFGGVPAFGSAPAFTSPLGSTGGKVFGEGTAAASAGGFGFGSSGNTASFGTLASQNAPTFGSLSQQTSGFGTPSSGFSGFGSGAGAFTFGSSNSVCPGLWWLEKLSGSQHSLTFP</sequence>
<reference evidence="6 7" key="1">
    <citation type="submission" date="2024-08" db="EMBL/GenBank/DDBJ databases">
        <title>The draft genome of Apodemus speciosus.</title>
        <authorList>
            <person name="Nabeshima K."/>
            <person name="Suzuki S."/>
            <person name="Onuma M."/>
        </authorList>
    </citation>
    <scope>NUCLEOTIDE SEQUENCE [LARGE SCALE GENOMIC DNA]</scope>
    <source>
        <strain evidence="6">IB14-021</strain>
    </source>
</reference>
<dbReference type="Proteomes" id="UP001623349">
    <property type="component" value="Unassembled WGS sequence"/>
</dbReference>
<evidence type="ECO:0000256" key="1">
    <source>
        <dbReference type="ARBA" id="ARBA00004123"/>
    </source>
</evidence>
<evidence type="ECO:0000256" key="3">
    <source>
        <dbReference type="ARBA" id="ARBA00023242"/>
    </source>
</evidence>
<dbReference type="SUPFAM" id="SSF117289">
    <property type="entry name" value="Nucleoporin domain"/>
    <property type="match status" value="1"/>
</dbReference>
<protein>
    <submittedName>
        <fullName evidence="6">Nuclear pore complex protein Nup214</fullName>
    </submittedName>
</protein>
<evidence type="ECO:0000256" key="2">
    <source>
        <dbReference type="ARBA" id="ARBA00022448"/>
    </source>
</evidence>
<feature type="compositionally biased region" description="Polar residues" evidence="4">
    <location>
        <begin position="1214"/>
        <end position="1231"/>
    </location>
</feature>
<accession>A0ABQ0EGP3</accession>
<feature type="domain" description="Nucleoporin Nup159/Nup146 N-terminal" evidence="5">
    <location>
        <begin position="279"/>
        <end position="437"/>
    </location>
</feature>
<keyword evidence="3" id="KW-0539">Nucleus</keyword>
<feature type="compositionally biased region" description="Low complexity" evidence="4">
    <location>
        <begin position="657"/>
        <end position="678"/>
    </location>
</feature>
<comment type="caution">
    <text evidence="6">The sequence shown here is derived from an EMBL/GenBank/DDBJ whole genome shotgun (WGS) entry which is preliminary data.</text>
</comment>
<name>A0ABQ0EGP3_APOSI</name>
<organism evidence="6 7">
    <name type="scientific">Apodemus speciosus</name>
    <name type="common">Large Japanese field mouse</name>
    <dbReference type="NCBI Taxonomy" id="105296"/>
    <lineage>
        <taxon>Eukaryota</taxon>
        <taxon>Metazoa</taxon>
        <taxon>Chordata</taxon>
        <taxon>Craniata</taxon>
        <taxon>Vertebrata</taxon>
        <taxon>Euteleostomi</taxon>
        <taxon>Mammalia</taxon>
        <taxon>Eutheria</taxon>
        <taxon>Euarchontoglires</taxon>
        <taxon>Glires</taxon>
        <taxon>Rodentia</taxon>
        <taxon>Myomorpha</taxon>
        <taxon>Muroidea</taxon>
        <taxon>Muridae</taxon>
        <taxon>Murinae</taxon>
        <taxon>Apodemus</taxon>
    </lineage>
</organism>
<feature type="compositionally biased region" description="Low complexity" evidence="4">
    <location>
        <begin position="1320"/>
        <end position="1359"/>
    </location>
</feature>
<keyword evidence="7" id="KW-1185">Reference proteome</keyword>
<dbReference type="EMBL" id="BAAFST010000002">
    <property type="protein sequence ID" value="GAB1286217.1"/>
    <property type="molecule type" value="Genomic_DNA"/>
</dbReference>
<feature type="region of interest" description="Disordered" evidence="4">
    <location>
        <begin position="526"/>
        <end position="568"/>
    </location>
</feature>
<feature type="compositionally biased region" description="Polar residues" evidence="4">
    <location>
        <begin position="1402"/>
        <end position="1413"/>
    </location>
</feature>
<feature type="region of interest" description="Disordered" evidence="4">
    <location>
        <begin position="996"/>
        <end position="1018"/>
    </location>
</feature>
<feature type="compositionally biased region" description="Low complexity" evidence="4">
    <location>
        <begin position="1534"/>
        <end position="1546"/>
    </location>
</feature>
<feature type="region of interest" description="Disordered" evidence="4">
    <location>
        <begin position="1172"/>
        <end position="1194"/>
    </location>
</feature>
<feature type="region of interest" description="Disordered" evidence="4">
    <location>
        <begin position="588"/>
        <end position="614"/>
    </location>
</feature>
<evidence type="ECO:0000313" key="7">
    <source>
        <dbReference type="Proteomes" id="UP001623349"/>
    </source>
</evidence>